<dbReference type="AlphaFoldDB" id="A0A2L0EVT1"/>
<dbReference type="EMBL" id="CP012673">
    <property type="protein sequence ID" value="AUX43369.1"/>
    <property type="molecule type" value="Genomic_DNA"/>
</dbReference>
<gene>
    <name evidence="2" type="ORF">SOCE26_048170</name>
</gene>
<dbReference type="PROSITE" id="PS51257">
    <property type="entry name" value="PROKAR_LIPOPROTEIN"/>
    <property type="match status" value="1"/>
</dbReference>
<sequence>MRVRRCAGLSALALLAAVACGSDQAYWGDDPSAGSCQEGDVRLELDVGYHVCLRSCGEPGGCPAGYACEDTGGGVTACVRSCNVDWECLGLGACNTRLGFCTLPGSSCGEGIDGDEYGPGDCTGQGGGTGCLTVSCHDTAGNDAAIYCARRDEEPLCLDAPEVVCAAALAGTGTIEGDTELGKNTFSTTCGDGDTGEGQEQLYVYTAPVERSGQPGRLTLRLRPREGHVMYVRRQCTSQTLACAALEAGELDVPLVAGESLIVFVDAVSSGEEGTYWLDFTFTPDSL</sequence>
<feature type="signal peptide" evidence="1">
    <location>
        <begin position="1"/>
        <end position="25"/>
    </location>
</feature>
<dbReference type="Proteomes" id="UP000238348">
    <property type="component" value="Chromosome"/>
</dbReference>
<keyword evidence="1" id="KW-0732">Signal</keyword>
<feature type="chain" id="PRO_5014681950" description="Secreted protein" evidence="1">
    <location>
        <begin position="26"/>
        <end position="287"/>
    </location>
</feature>
<accession>A0A2L0EVT1</accession>
<proteinExistence type="predicted"/>
<name>A0A2L0EVT1_SORCE</name>
<evidence type="ECO:0008006" key="4">
    <source>
        <dbReference type="Google" id="ProtNLM"/>
    </source>
</evidence>
<protein>
    <recommendedName>
        <fullName evidence="4">Secreted protein</fullName>
    </recommendedName>
</protein>
<organism evidence="2 3">
    <name type="scientific">Sorangium cellulosum</name>
    <name type="common">Polyangium cellulosum</name>
    <dbReference type="NCBI Taxonomy" id="56"/>
    <lineage>
        <taxon>Bacteria</taxon>
        <taxon>Pseudomonadati</taxon>
        <taxon>Myxococcota</taxon>
        <taxon>Polyangia</taxon>
        <taxon>Polyangiales</taxon>
        <taxon>Polyangiaceae</taxon>
        <taxon>Sorangium</taxon>
    </lineage>
</organism>
<dbReference type="RefSeq" id="WP_159397214.1">
    <property type="nucleotide sequence ID" value="NZ_CP012673.1"/>
</dbReference>
<reference evidence="2 3" key="1">
    <citation type="submission" date="2015-09" db="EMBL/GenBank/DDBJ databases">
        <title>Sorangium comparison.</title>
        <authorList>
            <person name="Zaburannyi N."/>
            <person name="Bunk B."/>
            <person name="Overmann J."/>
            <person name="Mueller R."/>
        </authorList>
    </citation>
    <scope>NUCLEOTIDE SEQUENCE [LARGE SCALE GENOMIC DNA]</scope>
    <source>
        <strain evidence="2 3">So ce26</strain>
    </source>
</reference>
<evidence type="ECO:0000313" key="3">
    <source>
        <dbReference type="Proteomes" id="UP000238348"/>
    </source>
</evidence>
<evidence type="ECO:0000313" key="2">
    <source>
        <dbReference type="EMBL" id="AUX43369.1"/>
    </source>
</evidence>
<evidence type="ECO:0000256" key="1">
    <source>
        <dbReference type="SAM" id="SignalP"/>
    </source>
</evidence>